<gene>
    <name evidence="7" type="ORF">GCM10018772_23720</name>
</gene>
<dbReference type="EMBL" id="BNBI01000004">
    <property type="protein sequence ID" value="GHE98545.1"/>
    <property type="molecule type" value="Genomic_DNA"/>
</dbReference>
<comment type="similarity">
    <text evidence="2 6">Belongs to the FPP/GGPP synthase family.</text>
</comment>
<evidence type="ECO:0000313" key="7">
    <source>
        <dbReference type="EMBL" id="GHE98545.1"/>
    </source>
</evidence>
<evidence type="ECO:0000256" key="5">
    <source>
        <dbReference type="ARBA" id="ARBA00022842"/>
    </source>
</evidence>
<dbReference type="InterPro" id="IPR008949">
    <property type="entry name" value="Isoprenoid_synthase_dom_sf"/>
</dbReference>
<keyword evidence="4" id="KW-0479">Metal-binding</keyword>
<reference evidence="7" key="2">
    <citation type="submission" date="2020-09" db="EMBL/GenBank/DDBJ databases">
        <authorList>
            <person name="Sun Q."/>
            <person name="Ohkuma M."/>
        </authorList>
    </citation>
    <scope>NUCLEOTIDE SEQUENCE</scope>
    <source>
        <strain evidence="7">JCM 4477</strain>
    </source>
</reference>
<dbReference type="InterPro" id="IPR033749">
    <property type="entry name" value="Polyprenyl_synt_CS"/>
</dbReference>
<dbReference type="Gene3D" id="1.10.600.10">
    <property type="entry name" value="Farnesyl Diphosphate Synthase"/>
    <property type="match status" value="1"/>
</dbReference>
<organism evidence="7 8">
    <name type="scientific">Streptomyces fumanus</name>
    <dbReference type="NCBI Taxonomy" id="67302"/>
    <lineage>
        <taxon>Bacteria</taxon>
        <taxon>Bacillati</taxon>
        <taxon>Actinomycetota</taxon>
        <taxon>Actinomycetes</taxon>
        <taxon>Kitasatosporales</taxon>
        <taxon>Streptomycetaceae</taxon>
        <taxon>Streptomyces</taxon>
    </lineage>
</organism>
<dbReference type="Pfam" id="PF00348">
    <property type="entry name" value="polyprenyl_synt"/>
    <property type="match status" value="1"/>
</dbReference>
<dbReference type="InterPro" id="IPR000092">
    <property type="entry name" value="Polyprenyl_synt"/>
</dbReference>
<comment type="caution">
    <text evidence="7">The sequence shown here is derived from an EMBL/GenBank/DDBJ whole genome shotgun (WGS) entry which is preliminary data.</text>
</comment>
<proteinExistence type="inferred from homology"/>
<dbReference type="GO" id="GO:0008299">
    <property type="term" value="P:isoprenoid biosynthetic process"/>
    <property type="evidence" value="ECO:0007669"/>
    <property type="project" value="InterPro"/>
</dbReference>
<dbReference type="PANTHER" id="PTHR12001:SF85">
    <property type="entry name" value="SHORT CHAIN ISOPRENYL DIPHOSPHATE SYNTHASE"/>
    <property type="match status" value="1"/>
</dbReference>
<keyword evidence="3 6" id="KW-0808">Transferase</keyword>
<dbReference type="GO" id="GO:0046872">
    <property type="term" value="F:metal ion binding"/>
    <property type="evidence" value="ECO:0007669"/>
    <property type="project" value="UniProtKB-KW"/>
</dbReference>
<dbReference type="Proteomes" id="UP000630718">
    <property type="component" value="Unassembled WGS sequence"/>
</dbReference>
<dbReference type="PROSITE" id="PS00723">
    <property type="entry name" value="POLYPRENYL_SYNTHASE_1"/>
    <property type="match status" value="1"/>
</dbReference>
<protein>
    <submittedName>
        <fullName evidence="7">Geranylgeranyl pyrophosphate synthase</fullName>
    </submittedName>
</protein>
<evidence type="ECO:0000256" key="2">
    <source>
        <dbReference type="ARBA" id="ARBA00006706"/>
    </source>
</evidence>
<keyword evidence="5" id="KW-0460">Magnesium</keyword>
<dbReference type="SFLD" id="SFLDS00005">
    <property type="entry name" value="Isoprenoid_Synthase_Type_I"/>
    <property type="match status" value="1"/>
</dbReference>
<dbReference type="SFLD" id="SFLDG01017">
    <property type="entry name" value="Polyprenyl_Transferase_Like"/>
    <property type="match status" value="1"/>
</dbReference>
<dbReference type="CDD" id="cd00685">
    <property type="entry name" value="Trans_IPPS_HT"/>
    <property type="match status" value="1"/>
</dbReference>
<comment type="cofactor">
    <cofactor evidence="1">
        <name>Mg(2+)</name>
        <dbReference type="ChEBI" id="CHEBI:18420"/>
    </cofactor>
</comment>
<name>A0A919DYK3_9ACTN</name>
<evidence type="ECO:0000256" key="1">
    <source>
        <dbReference type="ARBA" id="ARBA00001946"/>
    </source>
</evidence>
<dbReference type="AlphaFoldDB" id="A0A919DYK3"/>
<evidence type="ECO:0000256" key="6">
    <source>
        <dbReference type="RuleBase" id="RU004466"/>
    </source>
</evidence>
<dbReference type="PANTHER" id="PTHR12001">
    <property type="entry name" value="GERANYLGERANYL PYROPHOSPHATE SYNTHASE"/>
    <property type="match status" value="1"/>
</dbReference>
<evidence type="ECO:0000313" key="8">
    <source>
        <dbReference type="Proteomes" id="UP000630718"/>
    </source>
</evidence>
<dbReference type="SUPFAM" id="SSF48576">
    <property type="entry name" value="Terpenoid synthases"/>
    <property type="match status" value="1"/>
</dbReference>
<dbReference type="GO" id="GO:0004659">
    <property type="term" value="F:prenyltransferase activity"/>
    <property type="evidence" value="ECO:0007669"/>
    <property type="project" value="InterPro"/>
</dbReference>
<evidence type="ECO:0000256" key="3">
    <source>
        <dbReference type="ARBA" id="ARBA00022679"/>
    </source>
</evidence>
<evidence type="ECO:0000256" key="4">
    <source>
        <dbReference type="ARBA" id="ARBA00022723"/>
    </source>
</evidence>
<accession>A0A919DYK3</accession>
<keyword evidence="8" id="KW-1185">Reference proteome</keyword>
<sequence>MCPVAPTAGLSGGEGEKRLDPDWVRSAVDAVLTAFLQARAGKEIEGSRHPDLGTPLLDFVQAGGKRLRPFLTMLGWHAVGARGTERAALYLAASLELFHVFALIHDDVMDGSETRRGHPSLHRAQGRRFASLLACAGHTRPVKDVTRRLGEGAAILIGDAALAWSEELFWRGDPAPEQCARVVPLLCRMRTELVHGQYLDLEASARAMVTVEEALTIARYKSAKYSVEHPLHLGAALGGATPQVLEALSAYALPAGEAFQLRDDLLGVYGDPRQTGKSALDDLREGKKTVLVCLARQAADAEQHRVLDTLLGRGDLDEEGADRLRAVLEDTGARMRTESMIADRARQAKAALRQLPANAAVRASLHTLITRLVQRDV</sequence>
<dbReference type="RefSeq" id="WP_190204138.1">
    <property type="nucleotide sequence ID" value="NZ_BNBI01000004.1"/>
</dbReference>
<reference evidence="7" key="1">
    <citation type="journal article" date="2014" name="Int. J. Syst. Evol. Microbiol.">
        <title>Complete genome sequence of Corynebacterium casei LMG S-19264T (=DSM 44701T), isolated from a smear-ripened cheese.</title>
        <authorList>
            <consortium name="US DOE Joint Genome Institute (JGI-PGF)"/>
            <person name="Walter F."/>
            <person name="Albersmeier A."/>
            <person name="Kalinowski J."/>
            <person name="Ruckert C."/>
        </authorList>
    </citation>
    <scope>NUCLEOTIDE SEQUENCE</scope>
    <source>
        <strain evidence="7">JCM 4477</strain>
    </source>
</reference>